<dbReference type="WBParaSite" id="Pan_g22903.t1">
    <property type="protein sequence ID" value="Pan_g22903.t1"/>
    <property type="gene ID" value="Pan_g22903"/>
</dbReference>
<accession>A0A7E4VM79</accession>
<dbReference type="Proteomes" id="UP000492821">
    <property type="component" value="Unassembled WGS sequence"/>
</dbReference>
<evidence type="ECO:0000256" key="1">
    <source>
        <dbReference type="SAM" id="MobiDB-lite"/>
    </source>
</evidence>
<feature type="region of interest" description="Disordered" evidence="1">
    <location>
        <begin position="1"/>
        <end position="26"/>
    </location>
</feature>
<protein>
    <submittedName>
        <fullName evidence="3">Uncharacterized protein</fullName>
    </submittedName>
</protein>
<evidence type="ECO:0000313" key="2">
    <source>
        <dbReference type="Proteomes" id="UP000492821"/>
    </source>
</evidence>
<organism evidence="2 3">
    <name type="scientific">Panagrellus redivivus</name>
    <name type="common">Microworm</name>
    <dbReference type="NCBI Taxonomy" id="6233"/>
    <lineage>
        <taxon>Eukaryota</taxon>
        <taxon>Metazoa</taxon>
        <taxon>Ecdysozoa</taxon>
        <taxon>Nematoda</taxon>
        <taxon>Chromadorea</taxon>
        <taxon>Rhabditida</taxon>
        <taxon>Tylenchina</taxon>
        <taxon>Panagrolaimomorpha</taxon>
        <taxon>Panagrolaimoidea</taxon>
        <taxon>Panagrolaimidae</taxon>
        <taxon>Panagrellus</taxon>
    </lineage>
</organism>
<reference evidence="3" key="2">
    <citation type="submission" date="2020-10" db="UniProtKB">
        <authorList>
            <consortium name="WormBaseParasite"/>
        </authorList>
    </citation>
    <scope>IDENTIFICATION</scope>
</reference>
<evidence type="ECO:0000313" key="3">
    <source>
        <dbReference type="WBParaSite" id="Pan_g22903.t1"/>
    </source>
</evidence>
<name>A0A7E4VM79_PANRE</name>
<sequence>MLTARPPDKQGSLRASGPAPGHDIPAPKRHYHCAVDSVAPATDANETVSHVANYSCIVTPKAARFHAKRCETAVKTDPSSSFTCFMSTKEAVPPKWVLLGRHVLHKVMLTDVVNRFNRVAALVLDPCGR</sequence>
<dbReference type="AlphaFoldDB" id="A0A7E4VM79"/>
<keyword evidence="2" id="KW-1185">Reference proteome</keyword>
<reference evidence="2" key="1">
    <citation type="journal article" date="2013" name="Genetics">
        <title>The draft genome and transcriptome of Panagrellus redivivus are shaped by the harsh demands of a free-living lifestyle.</title>
        <authorList>
            <person name="Srinivasan J."/>
            <person name="Dillman A.R."/>
            <person name="Macchietto M.G."/>
            <person name="Heikkinen L."/>
            <person name="Lakso M."/>
            <person name="Fracchia K.M."/>
            <person name="Antoshechkin I."/>
            <person name="Mortazavi A."/>
            <person name="Wong G."/>
            <person name="Sternberg P.W."/>
        </authorList>
    </citation>
    <scope>NUCLEOTIDE SEQUENCE [LARGE SCALE GENOMIC DNA]</scope>
    <source>
        <strain evidence="2">MT8872</strain>
    </source>
</reference>
<proteinExistence type="predicted"/>